<keyword evidence="2" id="KW-0472">Membrane</keyword>
<keyword evidence="4" id="KW-1185">Reference proteome</keyword>
<sequence>MLRCMTGNGNMLQSNVTEKRENGENDSSVEIEPETTLQRNLRSAITNSSESKSVGPSRELAEKWTEKSSTIKDSMKKHGGERGVVTKKLAASGEDEIREGGHPVVEEESNTSTLIPPRKTRATKPVRILTRATTSAAINYPTIESTTVPTTALYVKSISNEKKSPRKESVSVPEDKDLPNYNIKQSSVLEKSQQDDKGGESITPTKQPIDATLDTFEDESPSQNVSQSSVTSQRIHSSSDYLEAIIQSLAFAGPGLGILVGHFPITLLLRRFGARKTIAVALLLSVFLTTALPFVAEQGHWCIVAIRFGLGLCFAPALSFIGSNAANWASLKEQLWFIVIGIMALQFAPILSWYAVLNLVDLSRESVIRVFGVHACVTAILLIVWMIFYRDTPQKHRAVNGLELNRIMTGKMQHNRLIEDNVFSLLVKSVSAWVVWLSSFGYFFAFSFIVTFSPLYVFKMLKQPLNKTVLFPFILLFFSHYLAYTITNWLEQASSTLKVRTFNTIALLTSAMSFVALAVLSGEFFMENITAWPIWILWVCLMPLGLVSGGFLESAVVCGRYYAQFILSNLQVSLGLSLTVVPIGVFLLTVDNSMRQWRLIFLIIAVVLSLSAAIFLILGRGQPSSWAHNSWDPTATHKMRSTQPISSYDDCGLIEMRTIDEFINNHPRTSLLGHSKVRSADPV</sequence>
<feature type="compositionally biased region" description="Basic and acidic residues" evidence="1">
    <location>
        <begin position="160"/>
        <end position="178"/>
    </location>
</feature>
<dbReference type="Pfam" id="PF07690">
    <property type="entry name" value="MFS_1"/>
    <property type="match status" value="1"/>
</dbReference>
<feature type="transmembrane region" description="Helical" evidence="2">
    <location>
        <begin position="469"/>
        <end position="490"/>
    </location>
</feature>
<feature type="transmembrane region" description="Helical" evidence="2">
    <location>
        <begin position="596"/>
        <end position="618"/>
    </location>
</feature>
<dbReference type="SUPFAM" id="SSF103473">
    <property type="entry name" value="MFS general substrate transporter"/>
    <property type="match status" value="1"/>
</dbReference>
<evidence type="ECO:0000256" key="1">
    <source>
        <dbReference type="SAM" id="MobiDB-lite"/>
    </source>
</evidence>
<feature type="transmembrane region" description="Helical" evidence="2">
    <location>
        <begin position="433"/>
        <end position="457"/>
    </location>
</feature>
<reference evidence="3" key="1">
    <citation type="submission" date="2022-01" db="EMBL/GenBank/DDBJ databases">
        <title>Genome Sequence Resource for Two Populations of Ditylenchus destructor, the Migratory Endoparasitic Phytonematode.</title>
        <authorList>
            <person name="Zhang H."/>
            <person name="Lin R."/>
            <person name="Xie B."/>
        </authorList>
    </citation>
    <scope>NUCLEOTIDE SEQUENCE</scope>
    <source>
        <strain evidence="3">BazhouSP</strain>
    </source>
</reference>
<keyword evidence="2" id="KW-1133">Transmembrane helix</keyword>
<dbReference type="GO" id="GO:0022857">
    <property type="term" value="F:transmembrane transporter activity"/>
    <property type="evidence" value="ECO:0007669"/>
    <property type="project" value="InterPro"/>
</dbReference>
<evidence type="ECO:0000313" key="4">
    <source>
        <dbReference type="Proteomes" id="UP001201812"/>
    </source>
</evidence>
<dbReference type="PANTHER" id="PTHR45757">
    <property type="entry name" value="PROTEIN CBG23364-RELATED"/>
    <property type="match status" value="1"/>
</dbReference>
<dbReference type="GO" id="GO:0016020">
    <property type="term" value="C:membrane"/>
    <property type="evidence" value="ECO:0007669"/>
    <property type="project" value="TreeGrafter"/>
</dbReference>
<feature type="compositionally biased region" description="Polar residues" evidence="1">
    <location>
        <begin position="35"/>
        <end position="54"/>
    </location>
</feature>
<feature type="transmembrane region" description="Helical" evidence="2">
    <location>
        <begin position="301"/>
        <end position="323"/>
    </location>
</feature>
<feature type="region of interest" description="Disordered" evidence="1">
    <location>
        <begin position="160"/>
        <end position="207"/>
    </location>
</feature>
<organism evidence="3 4">
    <name type="scientific">Ditylenchus destructor</name>
    <dbReference type="NCBI Taxonomy" id="166010"/>
    <lineage>
        <taxon>Eukaryota</taxon>
        <taxon>Metazoa</taxon>
        <taxon>Ecdysozoa</taxon>
        <taxon>Nematoda</taxon>
        <taxon>Chromadorea</taxon>
        <taxon>Rhabditida</taxon>
        <taxon>Tylenchina</taxon>
        <taxon>Tylenchomorpha</taxon>
        <taxon>Sphaerularioidea</taxon>
        <taxon>Anguinidae</taxon>
        <taxon>Anguininae</taxon>
        <taxon>Ditylenchus</taxon>
    </lineage>
</organism>
<feature type="region of interest" description="Disordered" evidence="1">
    <location>
        <begin position="1"/>
        <end position="81"/>
    </location>
</feature>
<evidence type="ECO:0000256" key="2">
    <source>
        <dbReference type="SAM" id="Phobius"/>
    </source>
</evidence>
<dbReference type="Proteomes" id="UP001201812">
    <property type="component" value="Unassembled WGS sequence"/>
</dbReference>
<feature type="transmembrane region" description="Helical" evidence="2">
    <location>
        <begin position="244"/>
        <end position="265"/>
    </location>
</feature>
<evidence type="ECO:0000313" key="3">
    <source>
        <dbReference type="EMBL" id="KAI1722062.1"/>
    </source>
</evidence>
<feature type="transmembrane region" description="Helical" evidence="2">
    <location>
        <begin position="368"/>
        <end position="388"/>
    </location>
</feature>
<feature type="transmembrane region" description="Helical" evidence="2">
    <location>
        <begin position="502"/>
        <end position="520"/>
    </location>
</feature>
<dbReference type="InterPro" id="IPR036259">
    <property type="entry name" value="MFS_trans_sf"/>
</dbReference>
<feature type="transmembrane region" description="Helical" evidence="2">
    <location>
        <begin position="532"/>
        <end position="558"/>
    </location>
</feature>
<keyword evidence="2" id="KW-0812">Transmembrane</keyword>
<dbReference type="Gene3D" id="1.20.1250.20">
    <property type="entry name" value="MFS general substrate transporter like domains"/>
    <property type="match status" value="1"/>
</dbReference>
<feature type="transmembrane region" description="Helical" evidence="2">
    <location>
        <begin position="335"/>
        <end position="356"/>
    </location>
</feature>
<feature type="transmembrane region" description="Helical" evidence="2">
    <location>
        <begin position="277"/>
        <end position="295"/>
    </location>
</feature>
<proteinExistence type="predicted"/>
<dbReference type="InterPro" id="IPR011701">
    <property type="entry name" value="MFS"/>
</dbReference>
<dbReference type="EMBL" id="JAKKPZ010000004">
    <property type="protein sequence ID" value="KAI1722062.1"/>
    <property type="molecule type" value="Genomic_DNA"/>
</dbReference>
<feature type="transmembrane region" description="Helical" evidence="2">
    <location>
        <begin position="570"/>
        <end position="590"/>
    </location>
</feature>
<feature type="compositionally biased region" description="Polar residues" evidence="1">
    <location>
        <begin position="7"/>
        <end position="16"/>
    </location>
</feature>
<comment type="caution">
    <text evidence="3">The sequence shown here is derived from an EMBL/GenBank/DDBJ whole genome shotgun (WGS) entry which is preliminary data.</text>
</comment>
<name>A0AAD4RB28_9BILA</name>
<feature type="compositionally biased region" description="Basic and acidic residues" evidence="1">
    <location>
        <begin position="59"/>
        <end position="81"/>
    </location>
</feature>
<dbReference type="PANTHER" id="PTHR45757:SF7">
    <property type="entry name" value="MFS DOMAIN-CONTAINING PROTEIN"/>
    <property type="match status" value="1"/>
</dbReference>
<protein>
    <submittedName>
        <fullName evidence="3">Major facilitator superfamily domain-containing protein</fullName>
    </submittedName>
</protein>
<dbReference type="AlphaFoldDB" id="A0AAD4RB28"/>
<gene>
    <name evidence="3" type="ORF">DdX_04360</name>
</gene>
<feature type="compositionally biased region" description="Polar residues" evidence="1">
    <location>
        <begin position="182"/>
        <end position="191"/>
    </location>
</feature>
<accession>A0AAD4RB28</accession>